<reference evidence="3 4" key="1">
    <citation type="submission" date="2019-04" db="EMBL/GenBank/DDBJ databases">
        <authorList>
            <person name="Li Y."/>
            <person name="Wang J."/>
        </authorList>
    </citation>
    <scope>NUCLEOTIDE SEQUENCE [LARGE SCALE GENOMIC DNA]</scope>
    <source>
        <strain evidence="3 4">DSM 14668</strain>
    </source>
</reference>
<feature type="signal peptide" evidence="2">
    <location>
        <begin position="1"/>
        <end position="20"/>
    </location>
</feature>
<accession>A0A4V5PLN9</accession>
<dbReference type="PROSITE" id="PS51257">
    <property type="entry name" value="PROKAR_LIPOPROTEIN"/>
    <property type="match status" value="1"/>
</dbReference>
<comment type="caution">
    <text evidence="3">The sequence shown here is derived from an EMBL/GenBank/DDBJ whole genome shotgun (WGS) entry which is preliminary data.</text>
</comment>
<evidence type="ECO:0000313" key="3">
    <source>
        <dbReference type="EMBL" id="TKD00080.1"/>
    </source>
</evidence>
<proteinExistence type="predicted"/>
<evidence type="ECO:0008006" key="5">
    <source>
        <dbReference type="Google" id="ProtNLM"/>
    </source>
</evidence>
<sequence length="94" mass="9384">MKMLPTFPCLIVALVTAACAAEPPQTFRPASPANPAAAPAKRPSVGAVLAATDPLEARVCAEGAACVLPGAPAAEAPPAEHTGHGAHHHHHHGP</sequence>
<dbReference type="RefSeq" id="WP_136933547.1">
    <property type="nucleotide sequence ID" value="NZ_SSMQ01000050.1"/>
</dbReference>
<evidence type="ECO:0000313" key="4">
    <source>
        <dbReference type="Proteomes" id="UP000309215"/>
    </source>
</evidence>
<feature type="compositionally biased region" description="Basic residues" evidence="1">
    <location>
        <begin position="84"/>
        <end position="94"/>
    </location>
</feature>
<keyword evidence="4" id="KW-1185">Reference proteome</keyword>
<dbReference type="EMBL" id="SSMQ01000050">
    <property type="protein sequence ID" value="TKD00080.1"/>
    <property type="molecule type" value="Genomic_DNA"/>
</dbReference>
<evidence type="ECO:0000256" key="2">
    <source>
        <dbReference type="SAM" id="SignalP"/>
    </source>
</evidence>
<dbReference type="Proteomes" id="UP000309215">
    <property type="component" value="Unassembled WGS sequence"/>
</dbReference>
<feature type="chain" id="PRO_5020649840" description="Secreted protein" evidence="2">
    <location>
        <begin position="21"/>
        <end position="94"/>
    </location>
</feature>
<name>A0A4V5PLN9_9BACT</name>
<protein>
    <recommendedName>
        <fullName evidence="5">Secreted protein</fullName>
    </recommendedName>
</protein>
<dbReference type="AlphaFoldDB" id="A0A4V5PLN9"/>
<gene>
    <name evidence="3" type="ORF">E8A74_35595</name>
</gene>
<keyword evidence="2" id="KW-0732">Signal</keyword>
<feature type="compositionally biased region" description="Low complexity" evidence="1">
    <location>
        <begin position="71"/>
        <end position="80"/>
    </location>
</feature>
<feature type="region of interest" description="Disordered" evidence="1">
    <location>
        <begin position="71"/>
        <end position="94"/>
    </location>
</feature>
<evidence type="ECO:0000256" key="1">
    <source>
        <dbReference type="SAM" id="MobiDB-lite"/>
    </source>
</evidence>
<organism evidence="3 4">
    <name type="scientific">Polyangium fumosum</name>
    <dbReference type="NCBI Taxonomy" id="889272"/>
    <lineage>
        <taxon>Bacteria</taxon>
        <taxon>Pseudomonadati</taxon>
        <taxon>Myxococcota</taxon>
        <taxon>Polyangia</taxon>
        <taxon>Polyangiales</taxon>
        <taxon>Polyangiaceae</taxon>
        <taxon>Polyangium</taxon>
    </lineage>
</organism>